<keyword evidence="4" id="KW-1185">Reference proteome</keyword>
<evidence type="ECO:0000256" key="1">
    <source>
        <dbReference type="SAM" id="MobiDB-lite"/>
    </source>
</evidence>
<comment type="caution">
    <text evidence="3">The sequence shown here is derived from an EMBL/GenBank/DDBJ whole genome shotgun (WGS) entry which is preliminary data.</text>
</comment>
<name>A0AAD6U4H5_9AGAR</name>
<dbReference type="InterPro" id="IPR036047">
    <property type="entry name" value="F-box-like_dom_sf"/>
</dbReference>
<evidence type="ECO:0000313" key="3">
    <source>
        <dbReference type="EMBL" id="KAJ7088880.1"/>
    </source>
</evidence>
<dbReference type="CDD" id="cd09917">
    <property type="entry name" value="F-box_SF"/>
    <property type="match status" value="1"/>
</dbReference>
<dbReference type="InterPro" id="IPR001810">
    <property type="entry name" value="F-box_dom"/>
</dbReference>
<evidence type="ECO:0000313" key="4">
    <source>
        <dbReference type="Proteomes" id="UP001222325"/>
    </source>
</evidence>
<proteinExistence type="predicted"/>
<evidence type="ECO:0000259" key="2">
    <source>
        <dbReference type="Pfam" id="PF00646"/>
    </source>
</evidence>
<protein>
    <recommendedName>
        <fullName evidence="2">F-box domain-containing protein</fullName>
    </recommendedName>
</protein>
<dbReference type="AlphaFoldDB" id="A0AAD6U4H5"/>
<gene>
    <name evidence="3" type="ORF">B0H15DRAFT_949510</name>
</gene>
<dbReference type="Proteomes" id="UP001222325">
    <property type="component" value="Unassembled WGS sequence"/>
</dbReference>
<feature type="domain" description="F-box" evidence="2">
    <location>
        <begin position="81"/>
        <end position="108"/>
    </location>
</feature>
<organism evidence="3 4">
    <name type="scientific">Mycena belliarum</name>
    <dbReference type="NCBI Taxonomy" id="1033014"/>
    <lineage>
        <taxon>Eukaryota</taxon>
        <taxon>Fungi</taxon>
        <taxon>Dikarya</taxon>
        <taxon>Basidiomycota</taxon>
        <taxon>Agaricomycotina</taxon>
        <taxon>Agaricomycetes</taxon>
        <taxon>Agaricomycetidae</taxon>
        <taxon>Agaricales</taxon>
        <taxon>Marasmiineae</taxon>
        <taxon>Mycenaceae</taxon>
        <taxon>Mycena</taxon>
    </lineage>
</organism>
<accession>A0AAD6U4H5</accession>
<dbReference type="EMBL" id="JARJCN010000025">
    <property type="protein sequence ID" value="KAJ7088880.1"/>
    <property type="molecule type" value="Genomic_DNA"/>
</dbReference>
<dbReference type="Pfam" id="PF00646">
    <property type="entry name" value="F-box"/>
    <property type="match status" value="1"/>
</dbReference>
<dbReference type="SUPFAM" id="SSF81383">
    <property type="entry name" value="F-box domain"/>
    <property type="match status" value="1"/>
</dbReference>
<sequence>MSKTFNATCQLQSLRSAAFGLESRSVMSRMSANQLFATLTESSAHYEQVSRFLQWKPEHRDTDDVTPSNHQPPAHAPDAAFSRLPAELTCRIVRYLPFLDRSRLAQVSSWASAATSVVLEHEASTLLARFSLRLAEIRLMQAATGVVIAGSAVLALLLRHACPANLDLYVGRGRVNEVLIFLIQNAYEPKTIEEHFHPGVRTRTTVTLRDLDIHVYETLSINPLHAVLQSHVSAIYGAWAHDRIWHGYGQLTAKRQILTTPARLPRSAGVQEQERIWKILKRYEAAGFHLFLNGFDDPHMCGIHPNCLATLRTTDDPASLLLALSALPYRTDAPVHGPVRFSLGGAGCAEGLTREGKIPPLSSTDTEDMAWSRSLKRLLQHRLCPEDNDHYPEAFLY</sequence>
<feature type="region of interest" description="Disordered" evidence="1">
    <location>
        <begin position="59"/>
        <end position="78"/>
    </location>
</feature>
<reference evidence="3" key="1">
    <citation type="submission" date="2023-03" db="EMBL/GenBank/DDBJ databases">
        <title>Massive genome expansion in bonnet fungi (Mycena s.s.) driven by repeated elements and novel gene families across ecological guilds.</title>
        <authorList>
            <consortium name="Lawrence Berkeley National Laboratory"/>
            <person name="Harder C.B."/>
            <person name="Miyauchi S."/>
            <person name="Viragh M."/>
            <person name="Kuo A."/>
            <person name="Thoen E."/>
            <person name="Andreopoulos B."/>
            <person name="Lu D."/>
            <person name="Skrede I."/>
            <person name="Drula E."/>
            <person name="Henrissat B."/>
            <person name="Morin E."/>
            <person name="Kohler A."/>
            <person name="Barry K."/>
            <person name="LaButti K."/>
            <person name="Morin E."/>
            <person name="Salamov A."/>
            <person name="Lipzen A."/>
            <person name="Mereny Z."/>
            <person name="Hegedus B."/>
            <person name="Baldrian P."/>
            <person name="Stursova M."/>
            <person name="Weitz H."/>
            <person name="Taylor A."/>
            <person name="Grigoriev I.V."/>
            <person name="Nagy L.G."/>
            <person name="Martin F."/>
            <person name="Kauserud H."/>
        </authorList>
    </citation>
    <scope>NUCLEOTIDE SEQUENCE</scope>
    <source>
        <strain evidence="3">CBHHK173m</strain>
    </source>
</reference>